<organism evidence="3">
    <name type="scientific">Pseudoalteromonas sp. SD03</name>
    <dbReference type="NCBI Taxonomy" id="3231719"/>
    <lineage>
        <taxon>Bacteria</taxon>
        <taxon>Pseudomonadati</taxon>
        <taxon>Pseudomonadota</taxon>
        <taxon>Gammaproteobacteria</taxon>
        <taxon>Alteromonadales</taxon>
        <taxon>Pseudoalteromonadaceae</taxon>
        <taxon>Pseudoalteromonas</taxon>
    </lineage>
</organism>
<accession>A0AB39ALI4</accession>
<proteinExistence type="predicted"/>
<keyword evidence="1" id="KW-0175">Coiled coil</keyword>
<keyword evidence="2" id="KW-1133">Transmembrane helix</keyword>
<evidence type="ECO:0000256" key="2">
    <source>
        <dbReference type="SAM" id="Phobius"/>
    </source>
</evidence>
<gene>
    <name evidence="3" type="ORF">ABZP26_08650</name>
</gene>
<reference evidence="3" key="1">
    <citation type="submission" date="2024-07" db="EMBL/GenBank/DDBJ databases">
        <authorList>
            <person name="Jiang Y."/>
            <person name="Qin Q."/>
        </authorList>
    </citation>
    <scope>NUCLEOTIDE SEQUENCE</scope>
    <source>
        <strain evidence="3">SD03</strain>
    </source>
</reference>
<dbReference type="EMBL" id="CP162514">
    <property type="protein sequence ID" value="XDH86171.1"/>
    <property type="molecule type" value="Genomic_DNA"/>
</dbReference>
<dbReference type="AlphaFoldDB" id="A0AB39ALI4"/>
<evidence type="ECO:0000313" key="3">
    <source>
        <dbReference type="EMBL" id="XDH86171.1"/>
    </source>
</evidence>
<keyword evidence="2" id="KW-0812">Transmembrane</keyword>
<keyword evidence="2" id="KW-0472">Membrane</keyword>
<name>A0AB39ALI4_9GAMM</name>
<feature type="transmembrane region" description="Helical" evidence="2">
    <location>
        <begin position="211"/>
        <end position="231"/>
    </location>
</feature>
<sequence>MYSTEQKLVDELFHSAECGENLFDLTIASLNTQMNEEYAVLKRELDTAEKRYDDWKSDYDAKNQATDEYVEFSIDEYHDLLLDCQASQAHSEYIADQVFALVEMQVIYSFKQLEITLKSLLSLAFDNVDKKSLFNWKSLKKEYNSRNVKISEADNYVPINQLRVVNNALKHSSKITQEVKELAIVEFRDLELFDYESLNSFYKRIKDDIKVFLLSVVCMLVSSLGLSHLHWRTNPNRDETFEFDMDIPF</sequence>
<evidence type="ECO:0000256" key="1">
    <source>
        <dbReference type="SAM" id="Coils"/>
    </source>
</evidence>
<dbReference type="RefSeq" id="WP_368484810.1">
    <property type="nucleotide sequence ID" value="NZ_CP162514.1"/>
</dbReference>
<protein>
    <submittedName>
        <fullName evidence="3">Uncharacterized protein</fullName>
    </submittedName>
</protein>
<feature type="coiled-coil region" evidence="1">
    <location>
        <begin position="31"/>
        <end position="65"/>
    </location>
</feature>